<dbReference type="EC" id="1.13.11.6" evidence="8"/>
<protein>
    <recommendedName>
        <fullName evidence="8">3-hydroxyanthranilate 3,4-dioxygenase</fullName>
        <ecNumber evidence="8">1.13.11.6</ecNumber>
    </recommendedName>
    <alternativeName>
        <fullName evidence="8">3-hydroxyanthranilate oxygenase</fullName>
        <shortName evidence="8">3-HAO</shortName>
    </alternativeName>
    <alternativeName>
        <fullName evidence="8">3-hydroxyanthranilic acid dioxygenase</fullName>
        <shortName evidence="8">HAD</shortName>
    </alternativeName>
</protein>
<sequence length="198" mass="22539">MLKFGPPLNLQRWISEHAAELKPPVGNQQIWQDADFICTVVGGPNQRTDFHDDPLEEFFYQLRGQAHLLLWDRGRYERVDLNEGDIFLLPAHVRHSPQRPQAGSLCLVVERTRPAGLLDAFEWTCAHCGSLVTRREVQLNSIVRDLPTVYDSYYASPEAERRCPGCGEIHPGRAWRDWHGVLAHKHAHAAVPIAPLEN</sequence>
<comment type="cofactor">
    <cofactor evidence="1 8">
        <name>Fe(2+)</name>
        <dbReference type="ChEBI" id="CHEBI:29033"/>
    </cofactor>
</comment>
<organism evidence="9 10">
    <name type="scientific">Roseateles toxinivorans</name>
    <dbReference type="NCBI Taxonomy" id="270368"/>
    <lineage>
        <taxon>Bacteria</taxon>
        <taxon>Pseudomonadati</taxon>
        <taxon>Pseudomonadota</taxon>
        <taxon>Betaproteobacteria</taxon>
        <taxon>Burkholderiales</taxon>
        <taxon>Sphaerotilaceae</taxon>
        <taxon>Roseateles</taxon>
    </lineage>
</organism>
<keyword evidence="6 8" id="KW-0560">Oxidoreductase</keyword>
<reference evidence="9 10" key="1">
    <citation type="submission" date="2019-03" db="EMBL/GenBank/DDBJ databases">
        <title>Genomic Encyclopedia of Type Strains, Phase IV (KMG-IV): sequencing the most valuable type-strain genomes for metagenomic binning, comparative biology and taxonomic classification.</title>
        <authorList>
            <person name="Goeker M."/>
        </authorList>
    </citation>
    <scope>NUCLEOTIDE SEQUENCE [LARGE SCALE GENOMIC DNA]</scope>
    <source>
        <strain evidence="9 10">DSM 16998</strain>
    </source>
</reference>
<comment type="caution">
    <text evidence="8">Lacks conserved residue(s) required for the propagation of feature annotation.</text>
</comment>
<evidence type="ECO:0000256" key="5">
    <source>
        <dbReference type="ARBA" id="ARBA00022964"/>
    </source>
</evidence>
<dbReference type="InterPro" id="IPR011051">
    <property type="entry name" value="RmlC_Cupin_sf"/>
</dbReference>
<comment type="pathway">
    <text evidence="8">Cofactor biosynthesis; NAD(+) biosynthesis; quinolinate from L-kynurenine: step 3/3.</text>
</comment>
<dbReference type="GO" id="GO:0008198">
    <property type="term" value="F:ferrous iron binding"/>
    <property type="evidence" value="ECO:0007669"/>
    <property type="project" value="UniProtKB-UniRule"/>
</dbReference>
<dbReference type="NCBIfam" id="TIGR03037">
    <property type="entry name" value="anthran_nbaC"/>
    <property type="match status" value="1"/>
</dbReference>
<comment type="catalytic activity">
    <reaction evidence="8">
        <text>3-hydroxyanthranilate + O2 = (2Z,4Z)-2-amino-3-carboxymuconate 6-semialdehyde</text>
        <dbReference type="Rhea" id="RHEA:17953"/>
        <dbReference type="ChEBI" id="CHEBI:15379"/>
        <dbReference type="ChEBI" id="CHEBI:36559"/>
        <dbReference type="ChEBI" id="CHEBI:77612"/>
        <dbReference type="EC" id="1.13.11.6"/>
    </reaction>
</comment>
<proteinExistence type="inferred from homology"/>
<dbReference type="CDD" id="cd06123">
    <property type="entry name" value="cupin_HAO"/>
    <property type="match status" value="1"/>
</dbReference>
<dbReference type="InParanoid" id="A0A4V3CTJ7"/>
<feature type="binding site" evidence="8">
    <location>
        <position position="57"/>
    </location>
    <ligand>
        <name>Fe cation</name>
        <dbReference type="ChEBI" id="CHEBI:24875"/>
        <label>1</label>
        <note>catalytic</note>
    </ligand>
</feature>
<dbReference type="Proteomes" id="UP000295361">
    <property type="component" value="Unassembled WGS sequence"/>
</dbReference>
<keyword evidence="5 8" id="KW-0223">Dioxygenase</keyword>
<feature type="binding site" evidence="8">
    <location>
        <position position="47"/>
    </location>
    <ligand>
        <name>O2</name>
        <dbReference type="ChEBI" id="CHEBI:15379"/>
    </ligand>
</feature>
<dbReference type="InterPro" id="IPR014710">
    <property type="entry name" value="RmlC-like_jellyroll"/>
</dbReference>
<comment type="similarity">
    <text evidence="8">Belongs to the 3-HAO family.</text>
</comment>
<dbReference type="PANTHER" id="PTHR15497">
    <property type="entry name" value="3-HYDROXYANTHRANILATE 3,4-DIOXYGENASE"/>
    <property type="match status" value="1"/>
</dbReference>
<feature type="binding site" evidence="8">
    <location>
        <position position="51"/>
    </location>
    <ligand>
        <name>Fe cation</name>
        <dbReference type="ChEBI" id="CHEBI:24875"/>
        <label>1</label>
        <note>catalytic</note>
    </ligand>
</feature>
<comment type="subunit">
    <text evidence="8">Homodimer.</text>
</comment>
<dbReference type="GO" id="GO:0019805">
    <property type="term" value="P:quinolinate biosynthetic process"/>
    <property type="evidence" value="ECO:0007669"/>
    <property type="project" value="UniProtKB-UniRule"/>
</dbReference>
<dbReference type="PANTHER" id="PTHR15497:SF1">
    <property type="entry name" value="3-HYDROXYANTHRANILATE 3,4-DIOXYGENASE"/>
    <property type="match status" value="1"/>
</dbReference>
<evidence type="ECO:0000313" key="10">
    <source>
        <dbReference type="Proteomes" id="UP000295361"/>
    </source>
</evidence>
<dbReference type="Pfam" id="PF06052">
    <property type="entry name" value="3-HAO"/>
    <property type="match status" value="1"/>
</dbReference>
<evidence type="ECO:0000256" key="3">
    <source>
        <dbReference type="ARBA" id="ARBA00022642"/>
    </source>
</evidence>
<evidence type="ECO:0000256" key="8">
    <source>
        <dbReference type="HAMAP-Rule" id="MF_00825"/>
    </source>
</evidence>
<feature type="binding site" evidence="8">
    <location>
        <position position="110"/>
    </location>
    <ligand>
        <name>substrate</name>
    </ligand>
</feature>
<comment type="function">
    <text evidence="2 8">Catalyzes the oxidative ring opening of 3-hydroxyanthranilate to 2-amino-3-carboxymuconate semialdehyde, which spontaneously cyclizes to quinolinate.</text>
</comment>
<accession>A0A4V3CTJ7</accession>
<dbReference type="NCBIfam" id="NF009763">
    <property type="entry name" value="PRK13264.1"/>
    <property type="match status" value="1"/>
</dbReference>
<evidence type="ECO:0000256" key="7">
    <source>
        <dbReference type="ARBA" id="ARBA00023004"/>
    </source>
</evidence>
<comment type="caution">
    <text evidence="9">The sequence shown here is derived from an EMBL/GenBank/DDBJ whole genome shotgun (WGS) entry which is preliminary data.</text>
</comment>
<dbReference type="GO" id="GO:0043420">
    <property type="term" value="P:anthranilate metabolic process"/>
    <property type="evidence" value="ECO:0007669"/>
    <property type="project" value="UniProtKB-UniRule"/>
</dbReference>
<evidence type="ECO:0000256" key="4">
    <source>
        <dbReference type="ARBA" id="ARBA00022723"/>
    </source>
</evidence>
<dbReference type="SUPFAM" id="SSF51182">
    <property type="entry name" value="RmlC-like cupins"/>
    <property type="match status" value="1"/>
</dbReference>
<gene>
    <name evidence="8" type="primary">nbaC</name>
    <name evidence="9" type="ORF">DES47_102299</name>
</gene>
<dbReference type="GO" id="GO:0000334">
    <property type="term" value="F:3-hydroxyanthranilate 3,4-dioxygenase activity"/>
    <property type="evidence" value="ECO:0007669"/>
    <property type="project" value="UniProtKB-UniRule"/>
</dbReference>
<keyword evidence="3 8" id="KW-0662">Pyridine nucleotide biosynthesis</keyword>
<evidence type="ECO:0000256" key="2">
    <source>
        <dbReference type="ARBA" id="ARBA00002752"/>
    </source>
</evidence>
<evidence type="ECO:0000256" key="6">
    <source>
        <dbReference type="ARBA" id="ARBA00023002"/>
    </source>
</evidence>
<keyword evidence="4 8" id="KW-0479">Metal-binding</keyword>
<dbReference type="Gene3D" id="2.60.120.10">
    <property type="entry name" value="Jelly Rolls"/>
    <property type="match status" value="1"/>
</dbReference>
<dbReference type="AlphaFoldDB" id="A0A4V3CTJ7"/>
<dbReference type="RefSeq" id="WP_133700011.1">
    <property type="nucleotide sequence ID" value="NZ_SNXS01000002.1"/>
</dbReference>
<feature type="binding site" evidence="8">
    <location>
        <position position="95"/>
    </location>
    <ligand>
        <name>Fe cation</name>
        <dbReference type="ChEBI" id="CHEBI:24875"/>
        <label>1</label>
        <note>catalytic</note>
    </ligand>
</feature>
<dbReference type="OrthoDB" id="5002379at2"/>
<dbReference type="EMBL" id="SNXS01000002">
    <property type="protein sequence ID" value="TDP72554.1"/>
    <property type="molecule type" value="Genomic_DNA"/>
</dbReference>
<keyword evidence="10" id="KW-1185">Reference proteome</keyword>
<name>A0A4V3CTJ7_9BURK</name>
<keyword evidence="7 8" id="KW-0408">Iron</keyword>
<feature type="binding site" evidence="8">
    <location>
        <position position="57"/>
    </location>
    <ligand>
        <name>substrate</name>
    </ligand>
</feature>
<evidence type="ECO:0000256" key="1">
    <source>
        <dbReference type="ARBA" id="ARBA00001954"/>
    </source>
</evidence>
<dbReference type="HAMAP" id="MF_00825">
    <property type="entry name" value="3_HAO"/>
    <property type="match status" value="1"/>
</dbReference>
<dbReference type="GO" id="GO:0006569">
    <property type="term" value="P:L-tryptophan catabolic process"/>
    <property type="evidence" value="ECO:0007669"/>
    <property type="project" value="UniProtKB-UniRule"/>
</dbReference>
<dbReference type="UniPathway" id="UPA00253">
    <property type="reaction ID" value="UER00330"/>
</dbReference>
<dbReference type="GO" id="GO:0009435">
    <property type="term" value="P:NAD+ biosynthetic process"/>
    <property type="evidence" value="ECO:0007669"/>
    <property type="project" value="UniProtKB-UniPathway"/>
</dbReference>
<feature type="binding site" evidence="8">
    <location>
        <position position="99"/>
    </location>
    <ligand>
        <name>substrate</name>
    </ligand>
</feature>
<dbReference type="InterPro" id="IPR010329">
    <property type="entry name" value="3hydroanth_dOase"/>
</dbReference>
<evidence type="ECO:0000313" key="9">
    <source>
        <dbReference type="EMBL" id="TDP72554.1"/>
    </source>
</evidence>